<dbReference type="RefSeq" id="WP_304574086.1">
    <property type="nucleotide sequence ID" value="NZ_JAUQOO010000001.1"/>
</dbReference>
<keyword evidence="1" id="KW-0540">Nuclease</keyword>
<dbReference type="EMBL" id="JAUQOO010000001">
    <property type="protein sequence ID" value="MDO7925709.1"/>
    <property type="molecule type" value="Genomic_DNA"/>
</dbReference>
<keyword evidence="1" id="KW-0255">Endonuclease</keyword>
<name>A0ABT9CJP7_9PSED</name>
<dbReference type="InterPro" id="IPR003615">
    <property type="entry name" value="HNH_nuc"/>
</dbReference>
<dbReference type="GO" id="GO:0004519">
    <property type="term" value="F:endonuclease activity"/>
    <property type="evidence" value="ECO:0007669"/>
    <property type="project" value="UniProtKB-KW"/>
</dbReference>
<keyword evidence="1" id="KW-0378">Hydrolase</keyword>
<protein>
    <submittedName>
        <fullName evidence="1">HNH endonuclease signature motif containing protein</fullName>
    </submittedName>
</protein>
<dbReference type="CDD" id="cd00085">
    <property type="entry name" value="HNHc"/>
    <property type="match status" value="1"/>
</dbReference>
<organism evidence="1 2">
    <name type="scientific">Pseudomonas serbiensis</name>
    <dbReference type="NCBI Taxonomy" id="3064350"/>
    <lineage>
        <taxon>Bacteria</taxon>
        <taxon>Pseudomonadati</taxon>
        <taxon>Pseudomonadota</taxon>
        <taxon>Gammaproteobacteria</taxon>
        <taxon>Pseudomonadales</taxon>
        <taxon>Pseudomonadaceae</taxon>
        <taxon>Pseudomonas</taxon>
    </lineage>
</organism>
<reference evidence="1 2" key="1">
    <citation type="submission" date="2023-07" db="EMBL/GenBank/DDBJ databases">
        <title>Identification of four novel Pseudomonas species associated with bacterial leaf spot of cucurbits.</title>
        <authorList>
            <person name="Fullem K.R."/>
        </authorList>
    </citation>
    <scope>NUCLEOTIDE SEQUENCE [LARGE SCALE GENOMIC DNA]</scope>
    <source>
        <strain evidence="1 2">KFB 138</strain>
    </source>
</reference>
<dbReference type="Proteomes" id="UP001223016">
    <property type="component" value="Unassembled WGS sequence"/>
</dbReference>
<evidence type="ECO:0000313" key="1">
    <source>
        <dbReference type="EMBL" id="MDO7925709.1"/>
    </source>
</evidence>
<sequence>MTNNPTEKALMARGFDSETAARLRCAGQTLAKLKLSSENALSALGLNAEQIAAIYGGTRPAIPQEDLVKVLFANRWVCCVCRDPQRPIIVHHINEWSTSRDHSTPNLAVLCTIHHGEAHTNRQLEQNLTSSRISSLKAQWEQQVVRDDALAIQQGSQLQLDNWLYFNHLRLFELAQGLGVDPTAVSGFQQAITAGVCDQAGAVVKRVTAGSFMYADSDRIQLYYYVTALFSAVMQDVVVRNISDHLDRSVLGCTIAPGDIIFVQGAHSFSDELPAPVGIALRRGTRTANHVIISFVFDSAEATSVSAWSLWLTGRQSVGSLIQVKQIRRMDGGLHIAGTVLAIRNDSSDLKGRTYEQSLHDSGLPHQRDDDSDIDMSQFDAVF</sequence>
<proteinExistence type="predicted"/>
<comment type="caution">
    <text evidence="1">The sequence shown here is derived from an EMBL/GenBank/DDBJ whole genome shotgun (WGS) entry which is preliminary data.</text>
</comment>
<gene>
    <name evidence="1" type="ORF">Q6A51_02895</name>
</gene>
<accession>A0ABT9CJP7</accession>
<evidence type="ECO:0000313" key="2">
    <source>
        <dbReference type="Proteomes" id="UP001223016"/>
    </source>
</evidence>
<keyword evidence="2" id="KW-1185">Reference proteome</keyword>